<dbReference type="Proteomes" id="UP001141552">
    <property type="component" value="Unassembled WGS sequence"/>
</dbReference>
<reference evidence="3" key="1">
    <citation type="submission" date="2022-02" db="EMBL/GenBank/DDBJ databases">
        <authorList>
            <person name="Henning P.M."/>
            <person name="McCubbin A.G."/>
            <person name="Shore J.S."/>
        </authorList>
    </citation>
    <scope>NUCLEOTIDE SEQUENCE</scope>
    <source>
        <strain evidence="3">F60SS</strain>
        <tissue evidence="3">Leaves</tissue>
    </source>
</reference>
<feature type="compositionally biased region" description="Low complexity" evidence="2">
    <location>
        <begin position="152"/>
        <end position="165"/>
    </location>
</feature>
<reference evidence="3" key="2">
    <citation type="journal article" date="2023" name="Plants (Basel)">
        <title>Annotation of the Turnera subulata (Passifloraceae) Draft Genome Reveals the S-Locus Evolved after the Divergence of Turneroideae from Passifloroideae in a Stepwise Manner.</title>
        <authorList>
            <person name="Henning P.M."/>
            <person name="Roalson E.H."/>
            <person name="Mir W."/>
            <person name="McCubbin A.G."/>
            <person name="Shore J.S."/>
        </authorList>
    </citation>
    <scope>NUCLEOTIDE SEQUENCE</scope>
    <source>
        <strain evidence="3">F60SS</strain>
    </source>
</reference>
<keyword evidence="4" id="KW-1185">Reference proteome</keyword>
<sequence>MKAKMKTGRDFDGGEKQLKLTHHHCYPHRKNKKPAPEEEAAEEENHEDMSEDEWVRVAMSDDALVVQLLLELHRAEEEKPPPLPPMSLLADAQPPLKWTVRQPRSKQLQQRKKSSSSARASPTTPLSWSGGTSTASGCGGGGGVGGGGGGLAEAAAGDGCEESSSVPAGRGGGETSRSAKVCSGFSLLPPVFGAGEFDSVALGVGVASGTPTTKRSRKKKTLAELREEESLLFEERRNLKHQLGALRMNLERQRSANENLKRMKLELLSRQMPNVVTVSAKCEDANFVQHQKIHVASDAKIPISTVLSAPQSSAPDVSFQLKGEDAMEPAFMLPDLNLPVENDSSPDGLYGLS</sequence>
<keyword evidence="1" id="KW-0175">Coiled coil</keyword>
<feature type="compositionally biased region" description="Low complexity" evidence="2">
    <location>
        <begin position="115"/>
        <end position="134"/>
    </location>
</feature>
<dbReference type="EMBL" id="JAKUCV010002707">
    <property type="protein sequence ID" value="KAJ4841732.1"/>
    <property type="molecule type" value="Genomic_DNA"/>
</dbReference>
<gene>
    <name evidence="3" type="ORF">Tsubulata_003017</name>
</gene>
<name>A0A9Q0G3Y1_9ROSI</name>
<feature type="region of interest" description="Disordered" evidence="2">
    <location>
        <begin position="1"/>
        <end position="54"/>
    </location>
</feature>
<dbReference type="AlphaFoldDB" id="A0A9Q0G3Y1"/>
<feature type="compositionally biased region" description="Acidic residues" evidence="2">
    <location>
        <begin position="37"/>
        <end position="52"/>
    </location>
</feature>
<organism evidence="3 4">
    <name type="scientific">Turnera subulata</name>
    <dbReference type="NCBI Taxonomy" id="218843"/>
    <lineage>
        <taxon>Eukaryota</taxon>
        <taxon>Viridiplantae</taxon>
        <taxon>Streptophyta</taxon>
        <taxon>Embryophyta</taxon>
        <taxon>Tracheophyta</taxon>
        <taxon>Spermatophyta</taxon>
        <taxon>Magnoliopsida</taxon>
        <taxon>eudicotyledons</taxon>
        <taxon>Gunneridae</taxon>
        <taxon>Pentapetalae</taxon>
        <taxon>rosids</taxon>
        <taxon>fabids</taxon>
        <taxon>Malpighiales</taxon>
        <taxon>Passifloraceae</taxon>
        <taxon>Turnera</taxon>
    </lineage>
</organism>
<feature type="compositionally biased region" description="Basic and acidic residues" evidence="2">
    <location>
        <begin position="7"/>
        <end position="18"/>
    </location>
</feature>
<dbReference type="OrthoDB" id="1724644at2759"/>
<evidence type="ECO:0000313" key="4">
    <source>
        <dbReference type="Proteomes" id="UP001141552"/>
    </source>
</evidence>
<comment type="caution">
    <text evidence="3">The sequence shown here is derived from an EMBL/GenBank/DDBJ whole genome shotgun (WGS) entry which is preliminary data.</text>
</comment>
<accession>A0A9Q0G3Y1</accession>
<feature type="region of interest" description="Disordered" evidence="2">
    <location>
        <begin position="152"/>
        <end position="178"/>
    </location>
</feature>
<protein>
    <submittedName>
        <fullName evidence="3">Uncharacterized protein</fullName>
    </submittedName>
</protein>
<evidence type="ECO:0000256" key="2">
    <source>
        <dbReference type="SAM" id="MobiDB-lite"/>
    </source>
</evidence>
<dbReference type="PANTHER" id="PTHR35099">
    <property type="entry name" value="OS02G0182700 PROTEIN"/>
    <property type="match status" value="1"/>
</dbReference>
<evidence type="ECO:0000313" key="3">
    <source>
        <dbReference type="EMBL" id="KAJ4841732.1"/>
    </source>
</evidence>
<evidence type="ECO:0000256" key="1">
    <source>
        <dbReference type="SAM" id="Coils"/>
    </source>
</evidence>
<dbReference type="PANTHER" id="PTHR35099:SF10">
    <property type="entry name" value="BZIP DOMAIN-CONTAINING PROTEIN"/>
    <property type="match status" value="1"/>
</dbReference>
<feature type="coiled-coil region" evidence="1">
    <location>
        <begin position="222"/>
        <end position="270"/>
    </location>
</feature>
<feature type="region of interest" description="Disordered" evidence="2">
    <location>
        <begin position="99"/>
        <end position="134"/>
    </location>
</feature>
<feature type="compositionally biased region" description="Basic residues" evidence="2">
    <location>
        <begin position="19"/>
        <end position="33"/>
    </location>
</feature>
<proteinExistence type="predicted"/>